<comment type="caution">
    <text evidence="7">The sequence shown here is derived from an EMBL/GenBank/DDBJ whole genome shotgun (WGS) entry which is preliminary data.</text>
</comment>
<evidence type="ECO:0000256" key="4">
    <source>
        <dbReference type="ARBA" id="ARBA00023002"/>
    </source>
</evidence>
<evidence type="ECO:0000256" key="5">
    <source>
        <dbReference type="SAM" id="Phobius"/>
    </source>
</evidence>
<evidence type="ECO:0000256" key="1">
    <source>
        <dbReference type="ARBA" id="ARBA00001974"/>
    </source>
</evidence>
<sequence>MTTSAERINVLIAGAGPVGLVSALLLLCNSLSVRIITKETKFRTGYQGPGIQPRTLELYRFLGILDDVWAGSGPHQTIHEYTSPDNGDPPVIIWNDPELKSQVNKPHLEPRLIGQVDHEAILRACLSRDYGCQAEPGTELVSYEQQLGRYWSISIC</sequence>
<evidence type="ECO:0000313" key="8">
    <source>
        <dbReference type="Proteomes" id="UP001142393"/>
    </source>
</evidence>
<dbReference type="InterPro" id="IPR002938">
    <property type="entry name" value="FAD-bd"/>
</dbReference>
<keyword evidence="8" id="KW-1185">Reference proteome</keyword>
<protein>
    <submittedName>
        <fullName evidence="7">FAD-binding monooxygenase</fullName>
    </submittedName>
</protein>
<dbReference type="SUPFAM" id="SSF51905">
    <property type="entry name" value="FAD/NAD(P)-binding domain"/>
    <property type="match status" value="1"/>
</dbReference>
<proteinExistence type="predicted"/>
<organism evidence="7 8">
    <name type="scientific">Lentinula detonsa</name>
    <dbReference type="NCBI Taxonomy" id="2804962"/>
    <lineage>
        <taxon>Eukaryota</taxon>
        <taxon>Fungi</taxon>
        <taxon>Dikarya</taxon>
        <taxon>Basidiomycota</taxon>
        <taxon>Agaricomycotina</taxon>
        <taxon>Agaricomycetes</taxon>
        <taxon>Agaricomycetidae</taxon>
        <taxon>Agaricales</taxon>
        <taxon>Marasmiineae</taxon>
        <taxon>Omphalotaceae</taxon>
        <taxon>Lentinula</taxon>
    </lineage>
</organism>
<keyword evidence="4" id="KW-0560">Oxidoreductase</keyword>
<dbReference type="GO" id="GO:0071949">
    <property type="term" value="F:FAD binding"/>
    <property type="evidence" value="ECO:0007669"/>
    <property type="project" value="InterPro"/>
</dbReference>
<evidence type="ECO:0000256" key="3">
    <source>
        <dbReference type="ARBA" id="ARBA00022827"/>
    </source>
</evidence>
<dbReference type="Proteomes" id="UP001142393">
    <property type="component" value="Unassembled WGS sequence"/>
</dbReference>
<dbReference type="AlphaFoldDB" id="A0A9W8NPW1"/>
<keyword evidence="7" id="KW-0503">Monooxygenase</keyword>
<dbReference type="PANTHER" id="PTHR43004">
    <property type="entry name" value="TRK SYSTEM POTASSIUM UPTAKE PROTEIN"/>
    <property type="match status" value="1"/>
</dbReference>
<reference evidence="7 8" key="1">
    <citation type="journal article" date="2023" name="Proc. Natl. Acad. Sci. U.S.A.">
        <title>A global phylogenomic analysis of the shiitake genus Lentinula.</title>
        <authorList>
            <person name="Sierra-Patev S."/>
            <person name="Min B."/>
            <person name="Naranjo-Ortiz M."/>
            <person name="Looney B."/>
            <person name="Konkel Z."/>
            <person name="Slot J.C."/>
            <person name="Sakamoto Y."/>
            <person name="Steenwyk J.L."/>
            <person name="Rokas A."/>
            <person name="Carro J."/>
            <person name="Camarero S."/>
            <person name="Ferreira P."/>
            <person name="Molpeceres G."/>
            <person name="Ruiz-Duenas F.J."/>
            <person name="Serrano A."/>
            <person name="Henrissat B."/>
            <person name="Drula E."/>
            <person name="Hughes K.W."/>
            <person name="Mata J.L."/>
            <person name="Ishikawa N.K."/>
            <person name="Vargas-Isla R."/>
            <person name="Ushijima S."/>
            <person name="Smith C.A."/>
            <person name="Donoghue J."/>
            <person name="Ahrendt S."/>
            <person name="Andreopoulos W."/>
            <person name="He G."/>
            <person name="LaButti K."/>
            <person name="Lipzen A."/>
            <person name="Ng V."/>
            <person name="Riley R."/>
            <person name="Sandor L."/>
            <person name="Barry K."/>
            <person name="Martinez A.T."/>
            <person name="Xiao Y."/>
            <person name="Gibbons J.G."/>
            <person name="Terashima K."/>
            <person name="Grigoriev I.V."/>
            <person name="Hibbett D."/>
        </authorList>
    </citation>
    <scope>NUCLEOTIDE SEQUENCE [LARGE SCALE GENOMIC DNA]</scope>
    <source>
        <strain evidence="7 8">TFB7810</strain>
    </source>
</reference>
<dbReference type="InterPro" id="IPR050641">
    <property type="entry name" value="RIFMO-like"/>
</dbReference>
<comment type="cofactor">
    <cofactor evidence="1">
        <name>FAD</name>
        <dbReference type="ChEBI" id="CHEBI:57692"/>
    </cofactor>
</comment>
<evidence type="ECO:0000256" key="2">
    <source>
        <dbReference type="ARBA" id="ARBA00022630"/>
    </source>
</evidence>
<keyword evidence="5" id="KW-0472">Membrane</keyword>
<keyword evidence="2" id="KW-0285">Flavoprotein</keyword>
<feature type="domain" description="FAD-binding" evidence="6">
    <location>
        <begin position="8"/>
        <end position="146"/>
    </location>
</feature>
<keyword evidence="5" id="KW-0812">Transmembrane</keyword>
<keyword evidence="3" id="KW-0274">FAD</keyword>
<dbReference type="PANTHER" id="PTHR43004:SF19">
    <property type="entry name" value="BINDING MONOOXYGENASE, PUTATIVE (JCVI)-RELATED"/>
    <property type="match status" value="1"/>
</dbReference>
<dbReference type="GO" id="GO:0016709">
    <property type="term" value="F:oxidoreductase activity, acting on paired donors, with incorporation or reduction of molecular oxygen, NAD(P)H as one donor, and incorporation of one atom of oxygen"/>
    <property type="evidence" value="ECO:0007669"/>
    <property type="project" value="UniProtKB-ARBA"/>
</dbReference>
<evidence type="ECO:0000313" key="7">
    <source>
        <dbReference type="EMBL" id="KAJ3738351.1"/>
    </source>
</evidence>
<accession>A0A9W8NPW1</accession>
<evidence type="ECO:0000259" key="6">
    <source>
        <dbReference type="Pfam" id="PF01494"/>
    </source>
</evidence>
<feature type="transmembrane region" description="Helical" evidence="5">
    <location>
        <begin position="12"/>
        <end position="33"/>
    </location>
</feature>
<dbReference type="InterPro" id="IPR036188">
    <property type="entry name" value="FAD/NAD-bd_sf"/>
</dbReference>
<dbReference type="Pfam" id="PF01494">
    <property type="entry name" value="FAD_binding_3"/>
    <property type="match status" value="1"/>
</dbReference>
<dbReference type="EMBL" id="JANVFU010000046">
    <property type="protein sequence ID" value="KAJ3738351.1"/>
    <property type="molecule type" value="Genomic_DNA"/>
</dbReference>
<keyword evidence="5" id="KW-1133">Transmembrane helix</keyword>
<name>A0A9W8NPW1_9AGAR</name>
<gene>
    <name evidence="7" type="ORF">DFH05DRAFT_996991</name>
</gene>
<dbReference type="Gene3D" id="3.50.50.60">
    <property type="entry name" value="FAD/NAD(P)-binding domain"/>
    <property type="match status" value="1"/>
</dbReference>